<evidence type="ECO:0000313" key="3">
    <source>
        <dbReference type="Proteomes" id="UP000024533"/>
    </source>
</evidence>
<gene>
    <name evidence="2" type="ORF">H109_04293</name>
</gene>
<name>A0A059J7P5_TRIIM</name>
<sequence>MAMFRTTVINPLIKGKPVFNARRHFTVTSIHDSFPATLYRFQIHRDSRLYDKELKKGNEDLEFADGVEISKDGLVYPGITNILSNGAVFMPNTRWMQQQTRMSYDYFLEDMADRQPPDAFPHFLCIPKGTVIPKSLVLLRGRNIRCEFSLMPSSPMKLKELNDTLTELYLKHGTATPADEWLGSHGYAESFDESTDDYMRY</sequence>
<dbReference type="EMBL" id="AOKY01000291">
    <property type="protein sequence ID" value="KDB23819.1"/>
    <property type="molecule type" value="Genomic_DNA"/>
</dbReference>
<keyword evidence="3" id="KW-1185">Reference proteome</keyword>
<accession>A0A059J7P5</accession>
<dbReference type="AlphaFoldDB" id="A0A059J7P5"/>
<feature type="domain" description="Tse2 ADP-ribosyltransferase toxin" evidence="1">
    <location>
        <begin position="36"/>
        <end position="181"/>
    </location>
</feature>
<dbReference type="InterPro" id="IPR041018">
    <property type="entry name" value="ADPRTs_Tse2"/>
</dbReference>
<dbReference type="OrthoDB" id="10266325at2759"/>
<dbReference type="Proteomes" id="UP000024533">
    <property type="component" value="Unassembled WGS sequence"/>
</dbReference>
<dbReference type="HOGENOM" id="CLU_108095_0_0_1"/>
<comment type="caution">
    <text evidence="2">The sequence shown here is derived from an EMBL/GenBank/DDBJ whole genome shotgun (WGS) entry which is preliminary data.</text>
</comment>
<evidence type="ECO:0000259" key="1">
    <source>
        <dbReference type="Pfam" id="PF18648"/>
    </source>
</evidence>
<dbReference type="OMA" id="FPATMYR"/>
<dbReference type="Pfam" id="PF18648">
    <property type="entry name" value="ADPRTs_Tse2"/>
    <property type="match status" value="1"/>
</dbReference>
<protein>
    <recommendedName>
        <fullName evidence="1">Tse2 ADP-ribosyltransferase toxin domain-containing protein</fullName>
    </recommendedName>
</protein>
<evidence type="ECO:0000313" key="2">
    <source>
        <dbReference type="EMBL" id="KDB23819.1"/>
    </source>
</evidence>
<proteinExistence type="predicted"/>
<organism evidence="2 3">
    <name type="scientific">Trichophyton interdigitale (strain MR816)</name>
    <dbReference type="NCBI Taxonomy" id="1215338"/>
    <lineage>
        <taxon>Eukaryota</taxon>
        <taxon>Fungi</taxon>
        <taxon>Dikarya</taxon>
        <taxon>Ascomycota</taxon>
        <taxon>Pezizomycotina</taxon>
        <taxon>Eurotiomycetes</taxon>
        <taxon>Eurotiomycetidae</taxon>
        <taxon>Onygenales</taxon>
        <taxon>Arthrodermataceae</taxon>
        <taxon>Trichophyton</taxon>
    </lineage>
</organism>
<reference evidence="2 3" key="1">
    <citation type="submission" date="2014-02" db="EMBL/GenBank/DDBJ databases">
        <title>The Genome Sequence of Trichophyton interdigitale MR816.</title>
        <authorList>
            <consortium name="The Broad Institute Genomics Platform"/>
            <person name="Cuomo C.A."/>
            <person name="White T.C."/>
            <person name="Graser Y."/>
            <person name="Martinez-Rossi N."/>
            <person name="Heitman J."/>
            <person name="Young S.K."/>
            <person name="Zeng Q."/>
            <person name="Gargeya S."/>
            <person name="Abouelleil A."/>
            <person name="Alvarado L."/>
            <person name="Chapman S.B."/>
            <person name="Gainer-Dewar J."/>
            <person name="Goldberg J."/>
            <person name="Griggs A."/>
            <person name="Gujja S."/>
            <person name="Hansen M."/>
            <person name="Howarth C."/>
            <person name="Imamovic A."/>
            <person name="Larimer J."/>
            <person name="Martinez D."/>
            <person name="Murphy C."/>
            <person name="Pearson M.D."/>
            <person name="Persinoti G."/>
            <person name="Poon T."/>
            <person name="Priest M."/>
            <person name="Roberts A.D."/>
            <person name="Saif S."/>
            <person name="Shea T.D."/>
            <person name="Sykes S.N."/>
            <person name="Wortman J."/>
            <person name="Nusbaum C."/>
            <person name="Birren B."/>
        </authorList>
    </citation>
    <scope>NUCLEOTIDE SEQUENCE [LARGE SCALE GENOMIC DNA]</scope>
    <source>
        <strain evidence="2 3">MR816</strain>
    </source>
</reference>